<dbReference type="EMBL" id="JARLKZ010000005">
    <property type="protein sequence ID" value="MEC0240163.1"/>
    <property type="molecule type" value="Genomic_DNA"/>
</dbReference>
<protein>
    <submittedName>
        <fullName evidence="5">Aldo/keto reductase</fullName>
    </submittedName>
</protein>
<dbReference type="Pfam" id="PF00248">
    <property type="entry name" value="Aldo_ket_red"/>
    <property type="match status" value="1"/>
</dbReference>
<dbReference type="Proteomes" id="UP001344632">
    <property type="component" value="Unassembled WGS sequence"/>
</dbReference>
<dbReference type="InterPro" id="IPR036812">
    <property type="entry name" value="NAD(P)_OxRdtase_dom_sf"/>
</dbReference>
<name>A0ABU6GL62_9BACL</name>
<dbReference type="InterPro" id="IPR020471">
    <property type="entry name" value="AKR"/>
</dbReference>
<comment type="caution">
    <text evidence="5">The sequence shown here is derived from an EMBL/GenBank/DDBJ whole genome shotgun (WGS) entry which is preliminary data.</text>
</comment>
<evidence type="ECO:0000259" key="4">
    <source>
        <dbReference type="Pfam" id="PF00248"/>
    </source>
</evidence>
<dbReference type="PANTHER" id="PTHR43827:SF3">
    <property type="entry name" value="NADP-DEPENDENT OXIDOREDUCTASE DOMAIN-CONTAINING PROTEIN"/>
    <property type="match status" value="1"/>
</dbReference>
<evidence type="ECO:0000256" key="3">
    <source>
        <dbReference type="ARBA" id="ARBA00023002"/>
    </source>
</evidence>
<dbReference type="InterPro" id="IPR018170">
    <property type="entry name" value="Aldo/ket_reductase_CS"/>
</dbReference>
<dbReference type="PANTHER" id="PTHR43827">
    <property type="entry name" value="2,5-DIKETO-D-GLUCONIC ACID REDUCTASE"/>
    <property type="match status" value="1"/>
</dbReference>
<sequence>MQKVTLNNGVEMPILGFGVYQITDQNECEQSVYDAIMAGYRLIDTAASYLNEEAVGRAIKQCGVARDELFITTKLWVQDTGYERTKQAFEKSLKRLQLDYLDLYLIHQPYGDVFGSWRAMEELHREGKVRSIGVSNFHEDRLIDLIIHNEIVPAVNQVETHPFNQQIENAKFMKENQVQIESWAPFAEGKNNLFQNEVLVSIAEKVHKSVAQVVLRWLTQREVVVIPKSVRKERMIENINIFDFELSQEDMEKIAMLDTKLSLFFSHRDPEMVKWLGNRKLDI</sequence>
<gene>
    <name evidence="5" type="ORF">P4H66_09910</name>
</gene>
<dbReference type="PRINTS" id="PR00069">
    <property type="entry name" value="ALDKETRDTASE"/>
</dbReference>
<proteinExistence type="inferred from homology"/>
<keyword evidence="2" id="KW-0521">NADP</keyword>
<dbReference type="InterPro" id="IPR023210">
    <property type="entry name" value="NADP_OxRdtase_dom"/>
</dbReference>
<feature type="domain" description="NADP-dependent oxidoreductase" evidence="4">
    <location>
        <begin position="15"/>
        <end position="256"/>
    </location>
</feature>
<dbReference type="Gene3D" id="3.20.20.100">
    <property type="entry name" value="NADP-dependent oxidoreductase domain"/>
    <property type="match status" value="1"/>
</dbReference>
<dbReference type="RefSeq" id="WP_326087583.1">
    <property type="nucleotide sequence ID" value="NZ_JARLKZ010000005.1"/>
</dbReference>
<dbReference type="CDD" id="cd19133">
    <property type="entry name" value="AKR_AKR5F1"/>
    <property type="match status" value="1"/>
</dbReference>
<evidence type="ECO:0000256" key="2">
    <source>
        <dbReference type="ARBA" id="ARBA00022857"/>
    </source>
</evidence>
<evidence type="ECO:0000313" key="6">
    <source>
        <dbReference type="Proteomes" id="UP001344632"/>
    </source>
</evidence>
<comment type="similarity">
    <text evidence="1">Belongs to the aldo/keto reductase family.</text>
</comment>
<keyword evidence="3" id="KW-0560">Oxidoreductase</keyword>
<evidence type="ECO:0000256" key="1">
    <source>
        <dbReference type="ARBA" id="ARBA00007905"/>
    </source>
</evidence>
<organism evidence="5 6">
    <name type="scientific">Paenibacillus dokdonensis</name>
    <dbReference type="NCBI Taxonomy" id="2567944"/>
    <lineage>
        <taxon>Bacteria</taxon>
        <taxon>Bacillati</taxon>
        <taxon>Bacillota</taxon>
        <taxon>Bacilli</taxon>
        <taxon>Bacillales</taxon>
        <taxon>Paenibacillaceae</taxon>
        <taxon>Paenibacillus</taxon>
    </lineage>
</organism>
<dbReference type="PROSITE" id="PS00062">
    <property type="entry name" value="ALDOKETO_REDUCTASE_2"/>
    <property type="match status" value="1"/>
</dbReference>
<dbReference type="SUPFAM" id="SSF51430">
    <property type="entry name" value="NAD(P)-linked oxidoreductase"/>
    <property type="match status" value="1"/>
</dbReference>
<reference evidence="5 6" key="1">
    <citation type="submission" date="2023-03" db="EMBL/GenBank/DDBJ databases">
        <title>Bacillus Genome Sequencing.</title>
        <authorList>
            <person name="Dunlap C."/>
        </authorList>
    </citation>
    <scope>NUCLEOTIDE SEQUENCE [LARGE SCALE GENOMIC DNA]</scope>
    <source>
        <strain evidence="5 6">BD-525</strain>
    </source>
</reference>
<evidence type="ECO:0000313" key="5">
    <source>
        <dbReference type="EMBL" id="MEC0240163.1"/>
    </source>
</evidence>
<dbReference type="PROSITE" id="PS00798">
    <property type="entry name" value="ALDOKETO_REDUCTASE_1"/>
    <property type="match status" value="1"/>
</dbReference>
<accession>A0ABU6GL62</accession>
<keyword evidence="6" id="KW-1185">Reference proteome</keyword>
<dbReference type="PIRSF" id="PIRSF000097">
    <property type="entry name" value="AKR"/>
    <property type="match status" value="1"/>
</dbReference>